<sequence length="488" mass="52328">MPLTRRTMLAGLLAGAAGRAWAEAPETAFRPRPRAPDFFRRAIPTADALIARAGLGGKVSFVLADARSGAVLEQRAPLLPLPPASTAKALTALYARDALGPDRRFTTRLVATGPIVNGRIDGDLILAGGGDPHLDTDALAGMAAALKALGVTAIGGALQTWAGALPGIERIDDRQPQQVGYNPALGGLNLNFNRVHFEWKRDGTDYAVAMDARSGRLRPAIDMARMQVIDRRLPVYTYASKDGRDDWTVARAALGAGGSRWLPVRRPDLYAGQALLAILRGQGIACDGPVGRRDTLPPGDVLVAHDSPPLDAILRDLLKYSTNVTAELVGLTATRERGWQADGLAASAARMNDWLQSDLGLRRPMLEDHSGLGDDSRISARDLTRAMVAAGWDGPLRGLMKPFSIDEAPALHIRAKTGSLNFVSTLTGYLSAPDAPDMAFAIFCADLPRRDALDMADRERPPGGIDWARRARGLQRALLTRWGAWYAV</sequence>
<reference evidence="4 5" key="1">
    <citation type="journal article" date="2012" name="J. Bacteriol.">
        <title>Draft Genome Sequence of Oceaniovalibus guishaninsula JLT2003T.</title>
        <authorList>
            <person name="Tang K."/>
            <person name="Liu K."/>
            <person name="Jiao N."/>
        </authorList>
    </citation>
    <scope>NUCLEOTIDE SEQUENCE [LARGE SCALE GENOMIC DNA]</scope>
    <source>
        <strain evidence="4 5">JLT2003</strain>
    </source>
</reference>
<evidence type="ECO:0000313" key="5">
    <source>
        <dbReference type="Proteomes" id="UP000006765"/>
    </source>
</evidence>
<dbReference type="PROSITE" id="PS51318">
    <property type="entry name" value="TAT"/>
    <property type="match status" value="1"/>
</dbReference>
<dbReference type="InterPro" id="IPR000667">
    <property type="entry name" value="Peptidase_S13"/>
</dbReference>
<dbReference type="Proteomes" id="UP000006765">
    <property type="component" value="Unassembled WGS sequence"/>
</dbReference>
<dbReference type="PANTHER" id="PTHR30023">
    <property type="entry name" value="D-ALANYL-D-ALANINE CARBOXYPEPTIDASE"/>
    <property type="match status" value="1"/>
</dbReference>
<dbReference type="OrthoDB" id="5372081at2"/>
<evidence type="ECO:0000313" key="4">
    <source>
        <dbReference type="EMBL" id="EKE45313.1"/>
    </source>
</evidence>
<accession>K2HD03</accession>
<organism evidence="4 5">
    <name type="scientific">Oceaniovalibus guishaninsula JLT2003</name>
    <dbReference type="NCBI Taxonomy" id="1231392"/>
    <lineage>
        <taxon>Bacteria</taxon>
        <taxon>Pseudomonadati</taxon>
        <taxon>Pseudomonadota</taxon>
        <taxon>Alphaproteobacteria</taxon>
        <taxon>Rhodobacterales</taxon>
        <taxon>Roseobacteraceae</taxon>
        <taxon>Oceaniovalibus</taxon>
    </lineage>
</organism>
<name>K2HD03_9RHOB</name>
<dbReference type="RefSeq" id="WP_007425556.1">
    <property type="nucleotide sequence ID" value="NZ_AMGO01000007.1"/>
</dbReference>
<dbReference type="PANTHER" id="PTHR30023:SF0">
    <property type="entry name" value="PENICILLIN-SENSITIVE CARBOXYPEPTIDASE A"/>
    <property type="match status" value="1"/>
</dbReference>
<dbReference type="InterPro" id="IPR006311">
    <property type="entry name" value="TAT_signal"/>
</dbReference>
<feature type="signal peptide" evidence="3">
    <location>
        <begin position="1"/>
        <end position="22"/>
    </location>
</feature>
<dbReference type="EMBL" id="AMGO01000007">
    <property type="protein sequence ID" value="EKE45313.1"/>
    <property type="molecule type" value="Genomic_DNA"/>
</dbReference>
<evidence type="ECO:0000256" key="3">
    <source>
        <dbReference type="SAM" id="SignalP"/>
    </source>
</evidence>
<dbReference type="Gene3D" id="3.50.80.20">
    <property type="entry name" value="D-Ala-D-Ala carboxypeptidase C, peptidase S13"/>
    <property type="match status" value="1"/>
</dbReference>
<dbReference type="STRING" id="1231392.OCGS_0403"/>
<keyword evidence="3" id="KW-0732">Signal</keyword>
<dbReference type="NCBIfam" id="TIGR00666">
    <property type="entry name" value="PBP4"/>
    <property type="match status" value="1"/>
</dbReference>
<dbReference type="eggNOG" id="COG2027">
    <property type="taxonomic scope" value="Bacteria"/>
</dbReference>
<evidence type="ECO:0000256" key="1">
    <source>
        <dbReference type="ARBA" id="ARBA00006096"/>
    </source>
</evidence>
<dbReference type="PATRIC" id="fig|1231392.3.peg.405"/>
<dbReference type="Pfam" id="PF02113">
    <property type="entry name" value="Peptidase_S13"/>
    <property type="match status" value="1"/>
</dbReference>
<gene>
    <name evidence="4" type="ORF">OCGS_0403</name>
</gene>
<dbReference type="InterPro" id="IPR012338">
    <property type="entry name" value="Beta-lactam/transpept-like"/>
</dbReference>
<dbReference type="GO" id="GO:0004185">
    <property type="term" value="F:serine-type carboxypeptidase activity"/>
    <property type="evidence" value="ECO:0007669"/>
    <property type="project" value="InterPro"/>
</dbReference>
<dbReference type="GO" id="GO:0006508">
    <property type="term" value="P:proteolysis"/>
    <property type="evidence" value="ECO:0007669"/>
    <property type="project" value="InterPro"/>
</dbReference>
<feature type="chain" id="PRO_5003858579" evidence="3">
    <location>
        <begin position="23"/>
        <end position="488"/>
    </location>
</feature>
<dbReference type="Gene3D" id="3.40.710.10">
    <property type="entry name" value="DD-peptidase/beta-lactamase superfamily"/>
    <property type="match status" value="1"/>
</dbReference>
<comment type="similarity">
    <text evidence="1">Belongs to the peptidase S13 family.</text>
</comment>
<dbReference type="PRINTS" id="PR00922">
    <property type="entry name" value="DADACBPTASE3"/>
</dbReference>
<dbReference type="GO" id="GO:0000270">
    <property type="term" value="P:peptidoglycan metabolic process"/>
    <property type="evidence" value="ECO:0007669"/>
    <property type="project" value="TreeGrafter"/>
</dbReference>
<dbReference type="SUPFAM" id="SSF56601">
    <property type="entry name" value="beta-lactamase/transpeptidase-like"/>
    <property type="match status" value="1"/>
</dbReference>
<comment type="caution">
    <text evidence="4">The sequence shown here is derived from an EMBL/GenBank/DDBJ whole genome shotgun (WGS) entry which is preliminary data.</text>
</comment>
<keyword evidence="4" id="KW-0121">Carboxypeptidase</keyword>
<protein>
    <submittedName>
        <fullName evidence="4">D-alanyl-D-alanine carboxypeptidase/D-alanyl-D-alanine-endopeptidase</fullName>
    </submittedName>
</protein>
<proteinExistence type="inferred from homology"/>
<dbReference type="AlphaFoldDB" id="K2HD03"/>
<keyword evidence="5" id="KW-1185">Reference proteome</keyword>
<keyword evidence="2" id="KW-0378">Hydrolase</keyword>
<keyword evidence="4" id="KW-0645">Protease</keyword>
<evidence type="ECO:0000256" key="2">
    <source>
        <dbReference type="ARBA" id="ARBA00022801"/>
    </source>
</evidence>